<proteinExistence type="predicted"/>
<dbReference type="Proteomes" id="UP000187429">
    <property type="component" value="Unassembled WGS sequence"/>
</dbReference>
<name>A0A1R1XRS8_9FUNG</name>
<evidence type="ECO:0000313" key="3">
    <source>
        <dbReference type="Proteomes" id="UP000187429"/>
    </source>
</evidence>
<dbReference type="EMBL" id="LSSM01003646">
    <property type="protein sequence ID" value="OMJ17239.1"/>
    <property type="molecule type" value="Genomic_DNA"/>
</dbReference>
<evidence type="ECO:0000313" key="2">
    <source>
        <dbReference type="EMBL" id="OMJ17239.1"/>
    </source>
</evidence>
<keyword evidence="3" id="KW-1185">Reference proteome</keyword>
<dbReference type="SUPFAM" id="SSF56219">
    <property type="entry name" value="DNase I-like"/>
    <property type="match status" value="1"/>
</dbReference>
<dbReference type="AlphaFoldDB" id="A0A1R1XRS8"/>
<gene>
    <name evidence="2" type="ORF">AYI69_g7501</name>
</gene>
<evidence type="ECO:0000256" key="1">
    <source>
        <dbReference type="SAM" id="MobiDB-lite"/>
    </source>
</evidence>
<accession>A0A1R1XRS8</accession>
<reference evidence="3" key="1">
    <citation type="submission" date="2017-01" db="EMBL/GenBank/DDBJ databases">
        <authorList>
            <person name="Wang Y."/>
            <person name="White M."/>
            <person name="Kvist S."/>
            <person name="Moncalvo J.-M."/>
        </authorList>
    </citation>
    <scope>NUCLEOTIDE SEQUENCE [LARGE SCALE GENOMIC DNA]</scope>
    <source>
        <strain evidence="3">ID-206-W2</strain>
    </source>
</reference>
<feature type="region of interest" description="Disordered" evidence="1">
    <location>
        <begin position="20"/>
        <end position="41"/>
    </location>
</feature>
<comment type="caution">
    <text evidence="2">The sequence shown here is derived from an EMBL/GenBank/DDBJ whole genome shotgun (WGS) entry which is preliminary data.</text>
</comment>
<organism evidence="2 3">
    <name type="scientific">Smittium culicis</name>
    <dbReference type="NCBI Taxonomy" id="133412"/>
    <lineage>
        <taxon>Eukaryota</taxon>
        <taxon>Fungi</taxon>
        <taxon>Fungi incertae sedis</taxon>
        <taxon>Zoopagomycota</taxon>
        <taxon>Kickxellomycotina</taxon>
        <taxon>Harpellomycetes</taxon>
        <taxon>Harpellales</taxon>
        <taxon>Legeriomycetaceae</taxon>
        <taxon>Smittium</taxon>
    </lineage>
</organism>
<dbReference type="InterPro" id="IPR036691">
    <property type="entry name" value="Endo/exonu/phosph_ase_sf"/>
</dbReference>
<protein>
    <submittedName>
        <fullName evidence="2">Uncharacterized protein</fullName>
    </submittedName>
</protein>
<feature type="compositionally biased region" description="Polar residues" evidence="1">
    <location>
        <begin position="24"/>
        <end position="41"/>
    </location>
</feature>
<sequence>MNHDTQHECEPFCPGSLSLHSEFGTPQQSHQQRPSSYTSGSAYKGVIGPAIYEEIREGGRSELARATKTLEEETSTGGNHQVIVSYAEILSRKRKCRTDVDEGARHKIPKHDLSVVIRSLVHHITRKYINSNSKHAVKASENKDEGRANRKRSKPYVFIDNDVEFIKKRKLELVRETGAKTRTMICSDPESISSCGMIDEGQRLEYFEMLRRLHPKVVMVQETLVKWEDWAFSIPGYEVFHDCAREGSIHVVLLGISKGHVAQRIPGIEGKLVISQAQLDEQNIKFGSLYLPCISATERTSTKGKLLELLLT</sequence>